<dbReference type="InterPro" id="IPR050270">
    <property type="entry name" value="DegV_domain_contain"/>
</dbReference>
<dbReference type="InterPro" id="IPR043168">
    <property type="entry name" value="DegV_C"/>
</dbReference>
<dbReference type="Gene3D" id="3.40.50.10170">
    <property type="match status" value="1"/>
</dbReference>
<dbReference type="GO" id="GO:0008289">
    <property type="term" value="F:lipid binding"/>
    <property type="evidence" value="ECO:0007669"/>
    <property type="project" value="UniProtKB-KW"/>
</dbReference>
<organism evidence="2 3">
    <name type="scientific">Butyricicoccus pullicaecorum</name>
    <dbReference type="NCBI Taxonomy" id="501571"/>
    <lineage>
        <taxon>Bacteria</taxon>
        <taxon>Bacillati</taxon>
        <taxon>Bacillota</taxon>
        <taxon>Clostridia</taxon>
        <taxon>Eubacteriales</taxon>
        <taxon>Butyricicoccaceae</taxon>
        <taxon>Butyricicoccus</taxon>
    </lineage>
</organism>
<dbReference type="RefSeq" id="WP_087371730.1">
    <property type="nucleotide sequence ID" value="NZ_JBKTCX010000015.1"/>
</dbReference>
<comment type="caution">
    <text evidence="2">The sequence shown here is derived from an EMBL/GenBank/DDBJ whole genome shotgun (WGS) entry which is preliminary data.</text>
</comment>
<dbReference type="AlphaFoldDB" id="A0A1Y4LHB4"/>
<dbReference type="Gene3D" id="3.30.1180.10">
    <property type="match status" value="1"/>
</dbReference>
<evidence type="ECO:0000313" key="2">
    <source>
        <dbReference type="EMBL" id="OUP53512.1"/>
    </source>
</evidence>
<evidence type="ECO:0000256" key="1">
    <source>
        <dbReference type="ARBA" id="ARBA00023121"/>
    </source>
</evidence>
<protein>
    <recommendedName>
        <fullName evidence="4">DegV family protein</fullName>
    </recommendedName>
</protein>
<evidence type="ECO:0008006" key="4">
    <source>
        <dbReference type="Google" id="ProtNLM"/>
    </source>
</evidence>
<dbReference type="Pfam" id="PF02645">
    <property type="entry name" value="DegV"/>
    <property type="match status" value="1"/>
</dbReference>
<accession>A0A1Y4LHB4</accession>
<dbReference type="SUPFAM" id="SSF82549">
    <property type="entry name" value="DAK1/DegV-like"/>
    <property type="match status" value="1"/>
</dbReference>
<proteinExistence type="predicted"/>
<dbReference type="PANTHER" id="PTHR33434">
    <property type="entry name" value="DEGV DOMAIN-CONTAINING PROTEIN DR_1986-RELATED"/>
    <property type="match status" value="1"/>
</dbReference>
<dbReference type="NCBIfam" id="TIGR00762">
    <property type="entry name" value="DegV"/>
    <property type="match status" value="1"/>
</dbReference>
<evidence type="ECO:0000313" key="3">
    <source>
        <dbReference type="Proteomes" id="UP000195897"/>
    </source>
</evidence>
<keyword evidence="1" id="KW-0446">Lipid-binding</keyword>
<dbReference type="Proteomes" id="UP000195897">
    <property type="component" value="Unassembled WGS sequence"/>
</dbReference>
<dbReference type="EMBL" id="NFKK01000004">
    <property type="protein sequence ID" value="OUP53512.1"/>
    <property type="molecule type" value="Genomic_DNA"/>
</dbReference>
<dbReference type="PANTHER" id="PTHR33434:SF2">
    <property type="entry name" value="FATTY ACID-BINDING PROTEIN TM_1468"/>
    <property type="match status" value="1"/>
</dbReference>
<dbReference type="PROSITE" id="PS51482">
    <property type="entry name" value="DEGV"/>
    <property type="match status" value="1"/>
</dbReference>
<name>A0A1Y4LHB4_9FIRM</name>
<gene>
    <name evidence="2" type="ORF">B5F17_05760</name>
</gene>
<dbReference type="InterPro" id="IPR003797">
    <property type="entry name" value="DegV"/>
</dbReference>
<reference evidence="3" key="1">
    <citation type="submission" date="2017-04" db="EMBL/GenBank/DDBJ databases">
        <title>Function of individual gut microbiota members based on whole genome sequencing of pure cultures obtained from chicken caecum.</title>
        <authorList>
            <person name="Medvecky M."/>
            <person name="Cejkova D."/>
            <person name="Polansky O."/>
            <person name="Karasova D."/>
            <person name="Kubasova T."/>
            <person name="Cizek A."/>
            <person name="Rychlik I."/>
        </authorList>
    </citation>
    <scope>NUCLEOTIDE SEQUENCE [LARGE SCALE GENOMIC DNA]</scope>
    <source>
        <strain evidence="3">An180</strain>
    </source>
</reference>
<sequence length="293" mass="32424">MEKIYIFCDSAGDIPREEVERYGIDIVPERITHAGHSFREYYDMTPQQYWDLLESSDEIPTTAQVTPALAMECYERARAAGCTHVVGVMINAAGSGGYQSCGIARAMFYEKYGEDMRIELIDSESYTYIYGRVVVDMCRMRDAGDAFDDIVRIARSRLARSEAILGVYTLKHLKKSGRISGGAAFMGEALGLKPVSLVCAGKVDVIDKARGEKNLIPKVLSHVAKRVVQPEKQTAILLYGKIAPEKLDQIERALLEDLHFAAVHRTPIGISVTTNTGPQAFAVAYHGEQRPVS</sequence>